<reference evidence="1" key="1">
    <citation type="submission" date="2018-06" db="EMBL/GenBank/DDBJ databases">
        <authorList>
            <person name="Zhirakovskaya E."/>
        </authorList>
    </citation>
    <scope>NUCLEOTIDE SEQUENCE</scope>
</reference>
<proteinExistence type="predicted"/>
<organism evidence="1">
    <name type="scientific">hydrothermal vent metagenome</name>
    <dbReference type="NCBI Taxonomy" id="652676"/>
    <lineage>
        <taxon>unclassified sequences</taxon>
        <taxon>metagenomes</taxon>
        <taxon>ecological metagenomes</taxon>
    </lineage>
</organism>
<accession>A0A3B0X8U0</accession>
<protein>
    <submittedName>
        <fullName evidence="1">Uncharacterized protein</fullName>
    </submittedName>
</protein>
<dbReference type="EMBL" id="UOFH01000072">
    <property type="protein sequence ID" value="VAW59337.1"/>
    <property type="molecule type" value="Genomic_DNA"/>
</dbReference>
<name>A0A3B0X8U0_9ZZZZ</name>
<gene>
    <name evidence="1" type="ORF">MNBD_GAMMA08-2901</name>
</gene>
<evidence type="ECO:0000313" key="1">
    <source>
        <dbReference type="EMBL" id="VAW59337.1"/>
    </source>
</evidence>
<dbReference type="AlphaFoldDB" id="A0A3B0X8U0"/>
<sequence length="185" mass="21365">MRYRFNFDIKNQLEYDGLKQNNTQGSKHMANCNINIEQYPGNEITDICSNDYHNSTLNHCAHFVSHIPGFRFGYKCYHQTGKGEISNSANIRVQEVFSKCPEVGKWTDKPSSLLFCMAFVTAAKNVDLKKKKMRNMDRKHVGVFHKGMIYHYSNSRDKVVKQSPTAFSRHYSGTSITVYYGTMPR</sequence>